<name>A0A223HZA4_THETR</name>
<sequence length="132" mass="15208">MILRGHHLLCMLGFKGLGYDSDFIKNMDTIIKKLKDDDDVLIKLVDNVDNICEKCPNNITGVCENEHHEDSIKEMDDTVLNILQIKPETYMKYNDILDKIKLLMTEEAMDDICCNCAWKGYGYCVDGLKNLR</sequence>
<accession>A0A223HZA4</accession>
<gene>
    <name evidence="1" type="ORF">Thert_01789</name>
</gene>
<organism evidence="1 2">
    <name type="scientific">Thermoanaerobacterium thermosaccharolyticum</name>
    <name type="common">Clostridium thermosaccharolyticum</name>
    <dbReference type="NCBI Taxonomy" id="1517"/>
    <lineage>
        <taxon>Bacteria</taxon>
        <taxon>Bacillati</taxon>
        <taxon>Bacillota</taxon>
        <taxon>Clostridia</taxon>
        <taxon>Thermoanaerobacterales</taxon>
        <taxon>Thermoanaerobacteraceae</taxon>
        <taxon>Thermoanaerobacterium</taxon>
    </lineage>
</organism>
<dbReference type="Proteomes" id="UP000214975">
    <property type="component" value="Chromosome"/>
</dbReference>
<protein>
    <submittedName>
        <fullName evidence="1">Uncharacterized protein</fullName>
    </submittedName>
</protein>
<dbReference type="EMBL" id="CP016893">
    <property type="protein sequence ID" value="AST57779.1"/>
    <property type="molecule type" value="Genomic_DNA"/>
</dbReference>
<dbReference type="RefSeq" id="WP_013296886.1">
    <property type="nucleotide sequence ID" value="NZ_CP016893.1"/>
</dbReference>
<dbReference type="Pfam" id="PF06935">
    <property type="entry name" value="DUF1284"/>
    <property type="match status" value="1"/>
</dbReference>
<evidence type="ECO:0000313" key="1">
    <source>
        <dbReference type="EMBL" id="AST57779.1"/>
    </source>
</evidence>
<evidence type="ECO:0000313" key="2">
    <source>
        <dbReference type="Proteomes" id="UP000214975"/>
    </source>
</evidence>
<dbReference type="GeneID" id="93863225"/>
<dbReference type="AlphaFoldDB" id="A0A223HZA4"/>
<dbReference type="InterPro" id="IPR009702">
    <property type="entry name" value="DUF1284"/>
</dbReference>
<dbReference type="OMA" id="FQGYGYS"/>
<reference evidence="1 2" key="1">
    <citation type="submission" date="2016-08" db="EMBL/GenBank/DDBJ databases">
        <title>A novel genetic cassette of butanologenic Thermoanaerobacterium thermosaccharolyticum that directly convert cellulose to butanol.</title>
        <authorList>
            <person name="Li T."/>
            <person name="He J."/>
        </authorList>
    </citation>
    <scope>NUCLEOTIDE SEQUENCE [LARGE SCALE GENOMIC DNA]</scope>
    <source>
        <strain evidence="1 2">TG57</strain>
    </source>
</reference>
<proteinExistence type="predicted"/>